<keyword evidence="2" id="KW-0378">Hydrolase</keyword>
<dbReference type="GO" id="GO:0004177">
    <property type="term" value="F:aminopeptidase activity"/>
    <property type="evidence" value="ECO:0007669"/>
    <property type="project" value="UniProtKB-KW"/>
</dbReference>
<gene>
    <name evidence="2" type="ORF">BWZ43_18830</name>
</gene>
<dbReference type="Proteomes" id="UP000189761">
    <property type="component" value="Unassembled WGS sequence"/>
</dbReference>
<evidence type="ECO:0000313" key="2">
    <source>
        <dbReference type="EMBL" id="OOP66848.1"/>
    </source>
</evidence>
<dbReference type="RefSeq" id="WP_139358191.1">
    <property type="nucleotide sequence ID" value="NZ_MTLA01000257.1"/>
</dbReference>
<name>A0A8E2LD43_9BACI</name>
<dbReference type="SUPFAM" id="SSF55920">
    <property type="entry name" value="Creatinase/aminopeptidase"/>
    <property type="match status" value="1"/>
</dbReference>
<dbReference type="Gene3D" id="3.90.230.10">
    <property type="entry name" value="Creatinase/methionine aminopeptidase superfamily"/>
    <property type="match status" value="1"/>
</dbReference>
<proteinExistence type="predicted"/>
<reference evidence="2 3" key="1">
    <citation type="submission" date="2017-01" db="EMBL/GenBank/DDBJ databases">
        <title>Draft genome sequence of Bacillus oleronius.</title>
        <authorList>
            <person name="Allam M."/>
        </authorList>
    </citation>
    <scope>NUCLEOTIDE SEQUENCE [LARGE SCALE GENOMIC DNA]</scope>
    <source>
        <strain evidence="2 3">DSM 9356</strain>
    </source>
</reference>
<keyword evidence="2" id="KW-0645">Protease</keyword>
<dbReference type="AlphaFoldDB" id="A0A8E2LD43"/>
<protein>
    <submittedName>
        <fullName evidence="2">Type I methionyl aminopeptidase</fullName>
    </submittedName>
</protein>
<dbReference type="Pfam" id="PF00557">
    <property type="entry name" value="Peptidase_M24"/>
    <property type="match status" value="1"/>
</dbReference>
<evidence type="ECO:0000259" key="1">
    <source>
        <dbReference type="Pfam" id="PF00557"/>
    </source>
</evidence>
<feature type="non-terminal residue" evidence="2">
    <location>
        <position position="45"/>
    </location>
</feature>
<accession>A0A8E2LD43</accession>
<feature type="domain" description="Peptidase M24" evidence="1">
    <location>
        <begin position="12"/>
        <end position="44"/>
    </location>
</feature>
<organism evidence="2 3">
    <name type="scientific">Heyndrickxia oleronia</name>
    <dbReference type="NCBI Taxonomy" id="38875"/>
    <lineage>
        <taxon>Bacteria</taxon>
        <taxon>Bacillati</taxon>
        <taxon>Bacillota</taxon>
        <taxon>Bacilli</taxon>
        <taxon>Bacillales</taxon>
        <taxon>Bacillaceae</taxon>
        <taxon>Heyndrickxia</taxon>
    </lineage>
</organism>
<dbReference type="EMBL" id="MTLA01000257">
    <property type="protein sequence ID" value="OOP66848.1"/>
    <property type="molecule type" value="Genomic_DNA"/>
</dbReference>
<comment type="caution">
    <text evidence="2">The sequence shown here is derived from an EMBL/GenBank/DDBJ whole genome shotgun (WGS) entry which is preliminary data.</text>
</comment>
<evidence type="ECO:0000313" key="3">
    <source>
        <dbReference type="Proteomes" id="UP000189761"/>
    </source>
</evidence>
<keyword evidence="3" id="KW-1185">Reference proteome</keyword>
<dbReference type="InterPro" id="IPR000994">
    <property type="entry name" value="Pept_M24"/>
</dbReference>
<dbReference type="InterPro" id="IPR036005">
    <property type="entry name" value="Creatinase/aminopeptidase-like"/>
</dbReference>
<sequence>MITYKSQREIDMMKKAGELLAKAHKEIAKRIKPGVTTWEIEEFVD</sequence>
<keyword evidence="2" id="KW-0031">Aminopeptidase</keyword>